<dbReference type="AlphaFoldDB" id="A0A7Y4E3E1"/>
<gene>
    <name evidence="5" type="ORF">F0262_24350</name>
</gene>
<dbReference type="InterPro" id="IPR002347">
    <property type="entry name" value="SDR_fam"/>
</dbReference>
<dbReference type="Gene3D" id="3.40.50.720">
    <property type="entry name" value="NAD(P)-binding Rossmann-like Domain"/>
    <property type="match status" value="1"/>
</dbReference>
<evidence type="ECO:0000256" key="4">
    <source>
        <dbReference type="ARBA" id="ARBA00023002"/>
    </source>
</evidence>
<dbReference type="PANTHER" id="PTHR44085:SF2">
    <property type="entry name" value="SEPIAPTERIN REDUCTASE"/>
    <property type="match status" value="1"/>
</dbReference>
<evidence type="ECO:0000313" key="6">
    <source>
        <dbReference type="Proteomes" id="UP000572072"/>
    </source>
</evidence>
<dbReference type="InterPro" id="IPR051721">
    <property type="entry name" value="Biopterin_syn/organic_redct"/>
</dbReference>
<accession>A0A7Y4E3E1</accession>
<evidence type="ECO:0000256" key="1">
    <source>
        <dbReference type="ARBA" id="ARBA00004496"/>
    </source>
</evidence>
<reference evidence="5 6" key="1">
    <citation type="submission" date="2019-08" db="EMBL/GenBank/DDBJ databases">
        <title>Draft genome sequencing and comparative genomics of hatchery-associated Vibrios.</title>
        <authorList>
            <person name="Kehlet-Delgado H."/>
            <person name="Mueller R.S."/>
        </authorList>
    </citation>
    <scope>NUCLEOTIDE SEQUENCE [LARGE SCALE GENOMIC DNA]</scope>
    <source>
        <strain evidence="5 6">00-78-3</strain>
    </source>
</reference>
<dbReference type="GO" id="GO:0006729">
    <property type="term" value="P:tetrahydrobiopterin biosynthetic process"/>
    <property type="evidence" value="ECO:0007669"/>
    <property type="project" value="TreeGrafter"/>
</dbReference>
<dbReference type="PRINTS" id="PR00081">
    <property type="entry name" value="GDHRDH"/>
</dbReference>
<comment type="caution">
    <text evidence="5">The sequence shown here is derived from an EMBL/GenBank/DDBJ whole genome shotgun (WGS) entry which is preliminary data.</text>
</comment>
<dbReference type="SUPFAM" id="SSF51735">
    <property type="entry name" value="NAD(P)-binding Rossmann-fold domains"/>
    <property type="match status" value="1"/>
</dbReference>
<dbReference type="InterPro" id="IPR036291">
    <property type="entry name" value="NAD(P)-bd_dom_sf"/>
</dbReference>
<protein>
    <submittedName>
        <fullName evidence="5">SDR family NAD(P)-dependent oxidoreductase</fullName>
    </submittedName>
</protein>
<evidence type="ECO:0000313" key="5">
    <source>
        <dbReference type="EMBL" id="NOH51146.1"/>
    </source>
</evidence>
<dbReference type="GO" id="GO:0005737">
    <property type="term" value="C:cytoplasm"/>
    <property type="evidence" value="ECO:0007669"/>
    <property type="project" value="UniProtKB-SubCell"/>
</dbReference>
<dbReference type="Proteomes" id="UP000572072">
    <property type="component" value="Unassembled WGS sequence"/>
</dbReference>
<dbReference type="EMBL" id="VTYN01000052">
    <property type="protein sequence ID" value="NOH51146.1"/>
    <property type="molecule type" value="Genomic_DNA"/>
</dbReference>
<keyword evidence="4" id="KW-0560">Oxidoreductase</keyword>
<dbReference type="Pfam" id="PF00106">
    <property type="entry name" value="adh_short"/>
    <property type="match status" value="1"/>
</dbReference>
<proteinExistence type="predicted"/>
<dbReference type="GO" id="GO:0004757">
    <property type="term" value="F:sepiapterin reductase (NADP+) activity"/>
    <property type="evidence" value="ECO:0007669"/>
    <property type="project" value="TreeGrafter"/>
</dbReference>
<organism evidence="5 6">
    <name type="scientific">Vibrio rotiferianus</name>
    <dbReference type="NCBI Taxonomy" id="190895"/>
    <lineage>
        <taxon>Bacteria</taxon>
        <taxon>Pseudomonadati</taxon>
        <taxon>Pseudomonadota</taxon>
        <taxon>Gammaproteobacteria</taxon>
        <taxon>Vibrionales</taxon>
        <taxon>Vibrionaceae</taxon>
        <taxon>Vibrio</taxon>
    </lineage>
</organism>
<keyword evidence="2" id="KW-0963">Cytoplasm</keyword>
<evidence type="ECO:0000256" key="2">
    <source>
        <dbReference type="ARBA" id="ARBA00022490"/>
    </source>
</evidence>
<sequence>MAKEPIIYHLLMRLVLFNMGVNMKLVIVTGGSKGLGKSVVEEYLKVDDWCVYEVSRTGQFQHSFNCDLSNVSSVNETCGLLFSEVASKDWDEVVFINNAGDLRPITLSGKVRSLDIQTNVTINQISAFILISTFIATFRQLNTKKTIVNISSGAALKGYAGWSLYCASKAACENFINAIAVEEEVQKHPYIAVNYDPYVMDTSMQATIRSSNESDFPALERFIGYKESQKLLEPNFVARDLVKKISDGVKSQNRYSVM</sequence>
<name>A0A7Y4E3E1_9VIBR</name>
<keyword evidence="3" id="KW-0521">NADP</keyword>
<comment type="subcellular location">
    <subcellularLocation>
        <location evidence="1">Cytoplasm</location>
    </subcellularLocation>
</comment>
<evidence type="ECO:0000256" key="3">
    <source>
        <dbReference type="ARBA" id="ARBA00022857"/>
    </source>
</evidence>
<dbReference type="PANTHER" id="PTHR44085">
    <property type="entry name" value="SEPIAPTERIN REDUCTASE"/>
    <property type="match status" value="1"/>
</dbReference>